<accession>A0A0G4FV02</accession>
<dbReference type="EMBL" id="CDMZ01000654">
    <property type="protein sequence ID" value="CEM18788.1"/>
    <property type="molecule type" value="Genomic_DNA"/>
</dbReference>
<proteinExistence type="predicted"/>
<feature type="region of interest" description="Disordered" evidence="1">
    <location>
        <begin position="139"/>
        <end position="159"/>
    </location>
</feature>
<gene>
    <name evidence="2" type="ORF">Cvel_18908</name>
</gene>
<protein>
    <submittedName>
        <fullName evidence="2">Uncharacterized protein</fullName>
    </submittedName>
</protein>
<evidence type="ECO:0000256" key="1">
    <source>
        <dbReference type="SAM" id="MobiDB-lite"/>
    </source>
</evidence>
<reference evidence="2" key="1">
    <citation type="submission" date="2014-11" db="EMBL/GenBank/DDBJ databases">
        <authorList>
            <person name="Otto D Thomas"/>
            <person name="Naeem Raeece"/>
        </authorList>
    </citation>
    <scope>NUCLEOTIDE SEQUENCE</scope>
</reference>
<feature type="compositionally biased region" description="Acidic residues" evidence="1">
    <location>
        <begin position="1"/>
        <end position="10"/>
    </location>
</feature>
<sequence length="159" mass="17851">MENMETDEEPPSLVASTDMDGYASDASLSTFEASGLGFGSDSSSLDEEWGVLGGRKLPRAGEGPTVRQNPPKEEVEEMNKVDEVLQGPQWEWFNTLCAIEVLREERARRVPEVTGRNWNDDFREERGILLFAGTMAWEREEGNPRRAGMPTSRSPTRSR</sequence>
<evidence type="ECO:0000313" key="2">
    <source>
        <dbReference type="EMBL" id="CEM18788.1"/>
    </source>
</evidence>
<dbReference type="AlphaFoldDB" id="A0A0G4FV02"/>
<dbReference type="VEuPathDB" id="CryptoDB:Cvel_18908"/>
<feature type="region of interest" description="Disordered" evidence="1">
    <location>
        <begin position="54"/>
        <end position="75"/>
    </location>
</feature>
<dbReference type="PhylomeDB" id="A0A0G4FV02"/>
<feature type="region of interest" description="Disordered" evidence="1">
    <location>
        <begin position="1"/>
        <end position="20"/>
    </location>
</feature>
<organism evidence="2">
    <name type="scientific">Chromera velia CCMP2878</name>
    <dbReference type="NCBI Taxonomy" id="1169474"/>
    <lineage>
        <taxon>Eukaryota</taxon>
        <taxon>Sar</taxon>
        <taxon>Alveolata</taxon>
        <taxon>Colpodellida</taxon>
        <taxon>Chromeraceae</taxon>
        <taxon>Chromera</taxon>
    </lineage>
</organism>
<name>A0A0G4FV02_9ALVE</name>